<organism evidence="7 8">
    <name type="scientific">Tamlana crocina</name>
    <dbReference type="NCBI Taxonomy" id="393006"/>
    <lineage>
        <taxon>Bacteria</taxon>
        <taxon>Pseudomonadati</taxon>
        <taxon>Bacteroidota</taxon>
        <taxon>Flavobacteriia</taxon>
        <taxon>Flavobacteriales</taxon>
        <taxon>Flavobacteriaceae</taxon>
        <taxon>Tamlana</taxon>
    </lineage>
</organism>
<keyword evidence="3" id="KW-0067">ATP-binding</keyword>
<sequence length="67" mass="7702">TGWLEIMGCGLVDPNVLRNCNIDPAEYSGFAFGMGIERIAMLLYQIGDIRMFYENDMRFLEQFKSSI</sequence>
<name>A0ABX1DH36_9FLAO</name>
<evidence type="ECO:0000259" key="6">
    <source>
        <dbReference type="Pfam" id="PF01409"/>
    </source>
</evidence>
<keyword evidence="1 7" id="KW-0436">Ligase</keyword>
<dbReference type="InterPro" id="IPR045864">
    <property type="entry name" value="aa-tRNA-synth_II/BPL/LPL"/>
</dbReference>
<dbReference type="SUPFAM" id="SSF55681">
    <property type="entry name" value="Class II aaRS and biotin synthetases"/>
    <property type="match status" value="1"/>
</dbReference>
<evidence type="ECO:0000256" key="5">
    <source>
        <dbReference type="ARBA" id="ARBA00023146"/>
    </source>
</evidence>
<dbReference type="EMBL" id="JAAVJS010000740">
    <property type="protein sequence ID" value="NJX17525.1"/>
    <property type="molecule type" value="Genomic_DNA"/>
</dbReference>
<protein>
    <submittedName>
        <fullName evidence="7">Phenylalanine--tRNA ligase subunit alpha</fullName>
    </submittedName>
</protein>
<evidence type="ECO:0000256" key="2">
    <source>
        <dbReference type="ARBA" id="ARBA00022741"/>
    </source>
</evidence>
<reference evidence="7 8" key="1">
    <citation type="submission" date="2020-03" db="EMBL/GenBank/DDBJ databases">
        <title>Tamlana sp. nov, isolated from XXX.</title>
        <authorList>
            <person name="Cao W.R."/>
        </authorList>
    </citation>
    <scope>NUCLEOTIDE SEQUENCE [LARGE SCALE GENOMIC DNA]</scope>
    <source>
        <strain evidence="7 8">HST1-43</strain>
    </source>
</reference>
<proteinExistence type="predicted"/>
<feature type="non-terminal residue" evidence="7">
    <location>
        <position position="1"/>
    </location>
</feature>
<evidence type="ECO:0000313" key="7">
    <source>
        <dbReference type="EMBL" id="NJX17525.1"/>
    </source>
</evidence>
<evidence type="ECO:0000256" key="3">
    <source>
        <dbReference type="ARBA" id="ARBA00022840"/>
    </source>
</evidence>
<dbReference type="Gene3D" id="3.30.930.10">
    <property type="entry name" value="Bira Bifunctional Protein, Domain 2"/>
    <property type="match status" value="1"/>
</dbReference>
<dbReference type="Pfam" id="PF01409">
    <property type="entry name" value="tRNA-synt_2d"/>
    <property type="match status" value="1"/>
</dbReference>
<feature type="domain" description="Phenylalanyl-tRNA synthetase" evidence="6">
    <location>
        <begin position="1"/>
        <end position="63"/>
    </location>
</feature>
<keyword evidence="4" id="KW-0648">Protein biosynthesis</keyword>
<keyword evidence="2" id="KW-0547">Nucleotide-binding</keyword>
<comment type="caution">
    <text evidence="7">The sequence shown here is derived from an EMBL/GenBank/DDBJ whole genome shotgun (WGS) entry which is preliminary data.</text>
</comment>
<accession>A0ABX1DH36</accession>
<dbReference type="InterPro" id="IPR002319">
    <property type="entry name" value="Phenylalanyl-tRNA_Synthase"/>
</dbReference>
<keyword evidence="8" id="KW-1185">Reference proteome</keyword>
<dbReference type="GO" id="GO:0016874">
    <property type="term" value="F:ligase activity"/>
    <property type="evidence" value="ECO:0007669"/>
    <property type="project" value="UniProtKB-KW"/>
</dbReference>
<keyword evidence="5" id="KW-0030">Aminoacyl-tRNA synthetase</keyword>
<evidence type="ECO:0000256" key="4">
    <source>
        <dbReference type="ARBA" id="ARBA00022917"/>
    </source>
</evidence>
<evidence type="ECO:0000313" key="8">
    <source>
        <dbReference type="Proteomes" id="UP000760545"/>
    </source>
</evidence>
<gene>
    <name evidence="7" type="ORF">HC176_18810</name>
</gene>
<evidence type="ECO:0000256" key="1">
    <source>
        <dbReference type="ARBA" id="ARBA00022598"/>
    </source>
</evidence>
<dbReference type="Proteomes" id="UP000760545">
    <property type="component" value="Unassembled WGS sequence"/>
</dbReference>